<dbReference type="EMBL" id="JPSP01000015">
    <property type="protein sequence ID" value="KFF41062.1"/>
    <property type="molecule type" value="Genomic_DNA"/>
</dbReference>
<name>A0A086CFU8_9CHRO</name>
<reference evidence="8 9" key="1">
    <citation type="submission" date="2014-08" db="EMBL/GenBank/DDBJ databases">
        <title>Comparative genomics reveals surprising divergence of two closely related strains of uncultivated UCYN-A cyanobacteria.</title>
        <authorList>
            <person name="Bombar D."/>
            <person name="Heller P."/>
            <person name="Sanchez-Baracaldo P."/>
            <person name="Carter B.J."/>
            <person name="Zert J.P."/>
        </authorList>
    </citation>
    <scope>NUCLEOTIDE SEQUENCE [LARGE SCALE GENOMIC DNA]</scope>
</reference>
<dbReference type="PATRIC" id="fig|1527444.3.peg.1077"/>
<dbReference type="InterPro" id="IPR004324">
    <property type="entry name" value="FBT"/>
</dbReference>
<feature type="transmembrane region" description="Helical" evidence="7">
    <location>
        <begin position="400"/>
        <end position="421"/>
    </location>
</feature>
<comment type="similarity">
    <text evidence="2">Belongs to the major facilitator superfamily. Folate-biopterin transporter (TC 2.A.71) family.</text>
</comment>
<feature type="transmembrane region" description="Helical" evidence="7">
    <location>
        <begin position="107"/>
        <end position="128"/>
    </location>
</feature>
<evidence type="ECO:0000313" key="9">
    <source>
        <dbReference type="Proteomes" id="UP000028922"/>
    </source>
</evidence>
<evidence type="ECO:0000256" key="2">
    <source>
        <dbReference type="ARBA" id="ARBA00007015"/>
    </source>
</evidence>
<keyword evidence="6 7" id="KW-0472">Membrane</keyword>
<evidence type="ECO:0000256" key="3">
    <source>
        <dbReference type="ARBA" id="ARBA00022448"/>
    </source>
</evidence>
<dbReference type="Gene3D" id="1.20.1250.20">
    <property type="entry name" value="MFS general substrate transporter like domains"/>
    <property type="match status" value="1"/>
</dbReference>
<feature type="transmembrane region" description="Helical" evidence="7">
    <location>
        <begin position="267"/>
        <end position="284"/>
    </location>
</feature>
<dbReference type="PANTHER" id="PTHR31585">
    <property type="entry name" value="FOLATE-BIOPTERIN TRANSPORTER 1, CHLOROPLASTIC"/>
    <property type="match status" value="1"/>
</dbReference>
<comment type="caution">
    <text evidence="8">The sequence shown here is derived from an EMBL/GenBank/DDBJ whole genome shotgun (WGS) entry which is preliminary data.</text>
</comment>
<feature type="transmembrane region" description="Helical" evidence="7">
    <location>
        <begin position="12"/>
        <end position="32"/>
    </location>
</feature>
<evidence type="ECO:0000256" key="6">
    <source>
        <dbReference type="ARBA" id="ARBA00023136"/>
    </source>
</evidence>
<feature type="transmembrane region" description="Helical" evidence="7">
    <location>
        <begin position="84"/>
        <end position="101"/>
    </location>
</feature>
<protein>
    <submittedName>
        <fullName evidence="8">Folate/biopterin transporter</fullName>
    </submittedName>
</protein>
<feature type="transmembrane region" description="Helical" evidence="7">
    <location>
        <begin position="231"/>
        <end position="255"/>
    </location>
</feature>
<feature type="transmembrane region" description="Helical" evidence="7">
    <location>
        <begin position="296"/>
        <end position="315"/>
    </location>
</feature>
<dbReference type="Pfam" id="PF03092">
    <property type="entry name" value="BT1"/>
    <property type="match status" value="1"/>
</dbReference>
<accession>A0A086CFU8</accession>
<comment type="subcellular location">
    <subcellularLocation>
        <location evidence="1">Membrane</location>
        <topology evidence="1">Multi-pass membrane protein</topology>
    </subcellularLocation>
</comment>
<dbReference type="Proteomes" id="UP000028922">
    <property type="component" value="Unassembled WGS sequence"/>
</dbReference>
<dbReference type="STRING" id="1527444.ucyna2_01129"/>
<dbReference type="NCBIfam" id="TIGR00788">
    <property type="entry name" value="fbt"/>
    <property type="match status" value="1"/>
</dbReference>
<feature type="transmembrane region" description="Helical" evidence="7">
    <location>
        <begin position="178"/>
        <end position="197"/>
    </location>
</feature>
<dbReference type="InterPro" id="IPR039309">
    <property type="entry name" value="BT1"/>
</dbReference>
<evidence type="ECO:0000256" key="5">
    <source>
        <dbReference type="ARBA" id="ARBA00022989"/>
    </source>
</evidence>
<sequence length="427" mass="48239">MFSKKNIIKNDLTLELVAILSIYFIQGIMNLARLAISFFLKDYLFLNPSQMSLIIGISTIPWVIKPLFGFFSDNFPLFNYRRRSYLIFSGLLGSLSWNLLATVKSNILLATMIITLISVSTAIADVIVDSLIVEKAQDKSLEKVAELQSLTWGAVAFGSLVTSYLSGWLLEEFSSKTIFRITSFFPFFICIMALLIVEKKINNDVNGVQYSSCLIKQHINQILKVIRQKSILLPTLFICFWQSTPNTESVFFYFITNELEFKAEFLGRIRLVTSVAALLGIFIYQKLLINISFRKILKYSIITSSILGMSMLLLVTHLNRKLGINDYWFTLGDNIVEAAIGKIAFIPVLTLSTKICPKGIEATLFALLMSLINFSGILSNELGAFLTYILGITDINFDKFWILIILANLSTLLPLLIINWLPDEIKS</sequence>
<gene>
    <name evidence="8" type="ORF">ucyna2_01129</name>
</gene>
<dbReference type="SUPFAM" id="SSF103473">
    <property type="entry name" value="MFS general substrate transporter"/>
    <property type="match status" value="1"/>
</dbReference>
<evidence type="ECO:0000256" key="4">
    <source>
        <dbReference type="ARBA" id="ARBA00022692"/>
    </source>
</evidence>
<organism evidence="8 9">
    <name type="scientific">Candidatus Atelocyanobacterium thalassa isolate SIO64986</name>
    <dbReference type="NCBI Taxonomy" id="1527444"/>
    <lineage>
        <taxon>Bacteria</taxon>
        <taxon>Bacillati</taxon>
        <taxon>Cyanobacteriota</taxon>
        <taxon>Cyanophyceae</taxon>
        <taxon>Oscillatoriophycideae</taxon>
        <taxon>Chroococcales</taxon>
        <taxon>Aphanothecaceae</taxon>
        <taxon>Candidatus Atelocyanobacterium</taxon>
        <taxon>Candidatus Atelocyanobacterium thalassae</taxon>
    </lineage>
</organism>
<keyword evidence="3" id="KW-0813">Transport</keyword>
<dbReference type="GO" id="GO:0016020">
    <property type="term" value="C:membrane"/>
    <property type="evidence" value="ECO:0007669"/>
    <property type="project" value="UniProtKB-SubCell"/>
</dbReference>
<feature type="transmembrane region" description="Helical" evidence="7">
    <location>
        <begin position="335"/>
        <end position="352"/>
    </location>
</feature>
<keyword evidence="5 7" id="KW-1133">Transmembrane helix</keyword>
<dbReference type="PANTHER" id="PTHR31585:SF0">
    <property type="entry name" value="FOLATE-BIOPTERIN TRANSPORTER 1, CHLOROPLASTIC"/>
    <property type="match status" value="1"/>
</dbReference>
<keyword evidence="4 7" id="KW-0812">Transmembrane</keyword>
<evidence type="ECO:0000313" key="8">
    <source>
        <dbReference type="EMBL" id="KFF41062.1"/>
    </source>
</evidence>
<dbReference type="CDD" id="cd17484">
    <property type="entry name" value="MFS_FBT"/>
    <property type="match status" value="1"/>
</dbReference>
<dbReference type="InterPro" id="IPR036259">
    <property type="entry name" value="MFS_trans_sf"/>
</dbReference>
<feature type="transmembrane region" description="Helical" evidence="7">
    <location>
        <begin position="149"/>
        <end position="166"/>
    </location>
</feature>
<evidence type="ECO:0000256" key="1">
    <source>
        <dbReference type="ARBA" id="ARBA00004141"/>
    </source>
</evidence>
<evidence type="ECO:0000256" key="7">
    <source>
        <dbReference type="SAM" id="Phobius"/>
    </source>
</evidence>
<feature type="transmembrane region" description="Helical" evidence="7">
    <location>
        <begin position="52"/>
        <end position="72"/>
    </location>
</feature>
<feature type="transmembrane region" description="Helical" evidence="7">
    <location>
        <begin position="364"/>
        <end position="388"/>
    </location>
</feature>
<dbReference type="eggNOG" id="COG2211">
    <property type="taxonomic scope" value="Bacteria"/>
</dbReference>
<dbReference type="AlphaFoldDB" id="A0A086CFU8"/>
<proteinExistence type="inferred from homology"/>